<dbReference type="SUPFAM" id="SSF52540">
    <property type="entry name" value="P-loop containing nucleoside triphosphate hydrolases"/>
    <property type="match status" value="1"/>
</dbReference>
<dbReference type="Pfam" id="PF02463">
    <property type="entry name" value="SMC_N"/>
    <property type="match status" value="1"/>
</dbReference>
<dbReference type="STRING" id="1802723.A2675_03810"/>
<feature type="domain" description="RecF/RecN/SMC N-terminal" evidence="3">
    <location>
        <begin position="15"/>
        <end position="750"/>
    </location>
</feature>
<sequence length="765" mass="85780">MNTAGFRGFCYYMRLKRLEISGFKSFAKKTELFFDAPITAVVGPNGSGKSNVVEAMRFVLGEQSLKSMRGKRGEDLIFNGSRTAPRQNRASVSIVFDNTNRTLNLDFDEVVLSREVHRDGVGEYFINGSAVRLKDIIELLSSVHIGASGHHIISQGEADRILNASIKERRAMIEDALGLKIYQWKISESERKLEKTDENIAQVDALRKEIAPHIKFLKKQVEKVEQARALRDELAELYREYLKREDTYLATESNSVAQDKSGPSARLAELGRAHAEAESAMGKQDGNDPEQMAKLHALEQALGDARRIKDELARSLGRVEGGIEYEERRLAEEEARAGKEGRMVPAKEIEAALAGPLSELESAEQVGDLDGIRRAVRSALQTIRQFTQGLFSGSRPDAGAVEEAKGRINALKQERETLSGKAEEAASHEREAAAQLEVFKKTIENEKNRSRDAERSIYQIRAERSELLSKLESVRLREERLDVDMRHFEEEIREGIALVGMPIREYEQFTLPADAMHEPRDMQEGRRRKIERIKIRLEDMGAGGSEEVMKEYDDAVSRDAFLERELLDLRQSATSLRDLIRELSEKLDQEFKIGITKINKQFQEFFILMFGGGAASLQVVIPQRKRKESDDLTGLDEDAVPPEEEDEEAGIDINVSLPHKKIRGLEVLSGGERALTSIALLFAVSQVNPPPFLVLDETDAALDEANSRKYGDMLDNLSRYSQLIVVTHNRETMSRAGILYGVTMSSDAVSKLLSIKFDEAAAIAK</sequence>
<dbReference type="EMBL" id="MHUS01000032">
    <property type="protein sequence ID" value="OHA80238.1"/>
    <property type="molecule type" value="Genomic_DNA"/>
</dbReference>
<name>A0A1G2S689_9BACT</name>
<evidence type="ECO:0000313" key="5">
    <source>
        <dbReference type="Proteomes" id="UP000176997"/>
    </source>
</evidence>
<evidence type="ECO:0000313" key="4">
    <source>
        <dbReference type="EMBL" id="OHA80238.1"/>
    </source>
</evidence>
<feature type="coiled-coil region" evidence="1">
    <location>
        <begin position="401"/>
        <end position="463"/>
    </location>
</feature>
<protein>
    <recommendedName>
        <fullName evidence="3">RecF/RecN/SMC N-terminal domain-containing protein</fullName>
    </recommendedName>
</protein>
<evidence type="ECO:0000256" key="2">
    <source>
        <dbReference type="SAM" id="MobiDB-lite"/>
    </source>
</evidence>
<feature type="region of interest" description="Disordered" evidence="2">
    <location>
        <begin position="628"/>
        <end position="648"/>
    </location>
</feature>
<comment type="caution">
    <text evidence="4">The sequence shown here is derived from an EMBL/GenBank/DDBJ whole genome shotgun (WGS) entry which is preliminary data.</text>
</comment>
<reference evidence="4 5" key="1">
    <citation type="journal article" date="2016" name="Nat. Commun.">
        <title>Thousands of microbial genomes shed light on interconnected biogeochemical processes in an aquifer system.</title>
        <authorList>
            <person name="Anantharaman K."/>
            <person name="Brown C.T."/>
            <person name="Hug L.A."/>
            <person name="Sharon I."/>
            <person name="Castelle C.J."/>
            <person name="Probst A.J."/>
            <person name="Thomas B.C."/>
            <person name="Singh A."/>
            <person name="Wilkins M.J."/>
            <person name="Karaoz U."/>
            <person name="Brodie E.L."/>
            <person name="Williams K.H."/>
            <person name="Hubbard S.S."/>
            <person name="Banfield J.F."/>
        </authorList>
    </citation>
    <scope>NUCLEOTIDE SEQUENCE [LARGE SCALE GENOMIC DNA]</scope>
</reference>
<evidence type="ECO:0000256" key="1">
    <source>
        <dbReference type="SAM" id="Coils"/>
    </source>
</evidence>
<organism evidence="4 5">
    <name type="scientific">Candidatus Yonathbacteria bacterium RIFCSPHIGHO2_01_FULL_51_10</name>
    <dbReference type="NCBI Taxonomy" id="1802723"/>
    <lineage>
        <taxon>Bacteria</taxon>
        <taxon>Candidatus Yonathiibacteriota</taxon>
    </lineage>
</organism>
<feature type="compositionally biased region" description="Acidic residues" evidence="2">
    <location>
        <begin position="631"/>
        <end position="648"/>
    </location>
</feature>
<keyword evidence="1" id="KW-0175">Coiled coil</keyword>
<dbReference type="PANTHER" id="PTHR43977">
    <property type="entry name" value="STRUCTURAL MAINTENANCE OF CHROMOSOMES PROTEIN 3"/>
    <property type="match status" value="1"/>
</dbReference>
<dbReference type="Gene3D" id="3.40.50.300">
    <property type="entry name" value="P-loop containing nucleotide triphosphate hydrolases"/>
    <property type="match status" value="2"/>
</dbReference>
<accession>A0A1G2S689</accession>
<dbReference type="AlphaFoldDB" id="A0A1G2S689"/>
<gene>
    <name evidence="4" type="ORF">A2675_03810</name>
</gene>
<feature type="region of interest" description="Disordered" evidence="2">
    <location>
        <begin position="270"/>
        <end position="289"/>
    </location>
</feature>
<feature type="coiled-coil region" evidence="1">
    <location>
        <begin position="179"/>
        <end position="244"/>
    </location>
</feature>
<dbReference type="InterPro" id="IPR003395">
    <property type="entry name" value="RecF/RecN/SMC_N"/>
</dbReference>
<dbReference type="InterPro" id="IPR027417">
    <property type="entry name" value="P-loop_NTPase"/>
</dbReference>
<proteinExistence type="predicted"/>
<dbReference type="Proteomes" id="UP000176997">
    <property type="component" value="Unassembled WGS sequence"/>
</dbReference>
<evidence type="ECO:0000259" key="3">
    <source>
        <dbReference type="Pfam" id="PF02463"/>
    </source>
</evidence>